<sequence>MKWEVKRLLEKALDSILLAIEIFNRPYDRGRVSATLIMLDHSFEMLMKSAILHRGGRIRDKRSNETIGFDACVRRSLSNGEIKYLTEEQALILQMINGLRDAAQHHLLDISEGQLYLHIQSGVTLFQDLLKSVFGKEFASYLPSRVLPISTVVPTDLVTLFESEVAEIRKLLEPGRRRQVQALARIRPLAILDATLKGEKGQPSDEELRQIGKEIAHGRSWPELFRGAAAVEITSDGTGLSLSLRLSKKEGVPIQLVPEGTPGASVVAVRRINELDIYSLGAKQLAEKVGLSVPKVVAVVDYLDLRRDQKYYKEFIIGRQVHKRYSPETVEKIKEVLKNKSIEEIWQEYTVKRRTT</sequence>
<dbReference type="AlphaFoldDB" id="A9WD64"/>
<dbReference type="eggNOG" id="ENOG502Z7VD">
    <property type="taxonomic scope" value="Bacteria"/>
</dbReference>
<proteinExistence type="predicted"/>
<dbReference type="HOGENOM" id="CLU_064677_0_0_0"/>
<dbReference type="PATRIC" id="fig|324602.8.peg.2067"/>
<organism evidence="2 3">
    <name type="scientific">Chloroflexus aurantiacus (strain ATCC 29366 / DSM 635 / J-10-fl)</name>
    <dbReference type="NCBI Taxonomy" id="324602"/>
    <lineage>
        <taxon>Bacteria</taxon>
        <taxon>Bacillati</taxon>
        <taxon>Chloroflexota</taxon>
        <taxon>Chloroflexia</taxon>
        <taxon>Chloroflexales</taxon>
        <taxon>Chloroflexineae</taxon>
        <taxon>Chloroflexaceae</taxon>
        <taxon>Chloroflexus</taxon>
    </lineage>
</organism>
<feature type="domain" description="DUF3644" evidence="1">
    <location>
        <begin position="7"/>
        <end position="156"/>
    </location>
</feature>
<keyword evidence="3" id="KW-1185">Reference proteome</keyword>
<accession>A9WD64</accession>
<dbReference type="EnsemblBacteria" id="ABY35031">
    <property type="protein sequence ID" value="ABY35031"/>
    <property type="gene ID" value="Caur_1814"/>
</dbReference>
<evidence type="ECO:0000259" key="1">
    <source>
        <dbReference type="Pfam" id="PF12358"/>
    </source>
</evidence>
<dbReference type="InterPro" id="IPR022104">
    <property type="entry name" value="DUF3644"/>
</dbReference>
<dbReference type="InParanoid" id="A9WD64"/>
<dbReference type="RefSeq" id="WP_012257685.1">
    <property type="nucleotide sequence ID" value="NC_010175.1"/>
</dbReference>
<dbReference type="KEGG" id="cau:Caur_1814"/>
<dbReference type="Proteomes" id="UP000002008">
    <property type="component" value="Chromosome"/>
</dbReference>
<reference evidence="3" key="1">
    <citation type="journal article" date="2011" name="BMC Genomics">
        <title>Complete genome sequence of the filamentous anoxygenic phototrophic bacterium Chloroflexus aurantiacus.</title>
        <authorList>
            <person name="Tang K.H."/>
            <person name="Barry K."/>
            <person name="Chertkov O."/>
            <person name="Dalin E."/>
            <person name="Han C.S."/>
            <person name="Hauser L.J."/>
            <person name="Honchak B.M."/>
            <person name="Karbach L.E."/>
            <person name="Land M.L."/>
            <person name="Lapidus A."/>
            <person name="Larimer F.W."/>
            <person name="Mikhailova N."/>
            <person name="Pitluck S."/>
            <person name="Pierson B.K."/>
            <person name="Blankenship R.E."/>
        </authorList>
    </citation>
    <scope>NUCLEOTIDE SEQUENCE [LARGE SCALE GENOMIC DNA]</scope>
    <source>
        <strain evidence="3">ATCC 29366 / DSM 635 / J-10-fl</strain>
    </source>
</reference>
<dbReference type="Pfam" id="PF12358">
    <property type="entry name" value="DUF3644"/>
    <property type="match status" value="1"/>
</dbReference>
<evidence type="ECO:0000313" key="3">
    <source>
        <dbReference type="Proteomes" id="UP000002008"/>
    </source>
</evidence>
<dbReference type="EMBL" id="CP000909">
    <property type="protein sequence ID" value="ABY35031.1"/>
    <property type="molecule type" value="Genomic_DNA"/>
</dbReference>
<evidence type="ECO:0000313" key="2">
    <source>
        <dbReference type="EMBL" id="ABY35031.1"/>
    </source>
</evidence>
<dbReference type="STRING" id="324602.Caur_1814"/>
<name>A9WD64_CHLAA</name>
<protein>
    <recommendedName>
        <fullName evidence="1">DUF3644 domain-containing protein</fullName>
    </recommendedName>
</protein>
<gene>
    <name evidence="2" type="ordered locus">Caur_1814</name>
</gene>